<sequence length="219" mass="23069">MSESTTSTTELTSQYIARVTDDLEHNLNEQERVGAEITALQEQLTALQQDHTVLLNMQQALGIAKAPAQSAVTPESTAVPSPRQKSAEPGGRGRARKATAAQASPTGRKSAANKPAAKTAAAAKTTQPTLVELIRRHLAEQNEPRSAAEISATLGQAHPERGIKTKVVRVTLEGLVAKSQAQRTKQGSSVFYTAPDAPEPTTTSPSEAQPENAAPHSPA</sequence>
<keyword evidence="3" id="KW-1185">Reference proteome</keyword>
<accession>A0A9Q3W0G2</accession>
<feature type="compositionally biased region" description="Polar residues" evidence="1">
    <location>
        <begin position="200"/>
        <end position="209"/>
    </location>
</feature>
<feature type="region of interest" description="Disordered" evidence="1">
    <location>
        <begin position="72"/>
        <end position="125"/>
    </location>
</feature>
<evidence type="ECO:0000313" key="2">
    <source>
        <dbReference type="EMBL" id="MCD9880910.1"/>
    </source>
</evidence>
<feature type="compositionally biased region" description="Polar residues" evidence="1">
    <location>
        <begin position="179"/>
        <end position="191"/>
    </location>
</feature>
<organism evidence="2 3">
    <name type="scientific">Streptomyces guryensis</name>
    <dbReference type="NCBI Taxonomy" id="2886947"/>
    <lineage>
        <taxon>Bacteria</taxon>
        <taxon>Bacillati</taxon>
        <taxon>Actinomycetota</taxon>
        <taxon>Actinomycetes</taxon>
        <taxon>Kitasatosporales</taxon>
        <taxon>Streptomycetaceae</taxon>
        <taxon>Streptomyces</taxon>
    </lineage>
</organism>
<dbReference type="AlphaFoldDB" id="A0A9Q3W0G2"/>
<evidence type="ECO:0000313" key="3">
    <source>
        <dbReference type="Proteomes" id="UP001108029"/>
    </source>
</evidence>
<protein>
    <recommendedName>
        <fullName evidence="4">Regulatory protein</fullName>
    </recommendedName>
</protein>
<proteinExistence type="predicted"/>
<reference evidence="2" key="1">
    <citation type="submission" date="2021-12" db="EMBL/GenBank/DDBJ databases">
        <authorList>
            <person name="Lee J.-H."/>
            <person name="Kim S.-B."/>
        </authorList>
    </citation>
    <scope>NUCLEOTIDE SEQUENCE</scope>
    <source>
        <strain evidence="2">NR30</strain>
    </source>
</reference>
<dbReference type="Proteomes" id="UP001108029">
    <property type="component" value="Unassembled WGS sequence"/>
</dbReference>
<dbReference type="EMBL" id="JAJSBI010000050">
    <property type="protein sequence ID" value="MCD9880910.1"/>
    <property type="molecule type" value="Genomic_DNA"/>
</dbReference>
<evidence type="ECO:0000256" key="1">
    <source>
        <dbReference type="SAM" id="MobiDB-lite"/>
    </source>
</evidence>
<evidence type="ECO:0008006" key="4">
    <source>
        <dbReference type="Google" id="ProtNLM"/>
    </source>
</evidence>
<gene>
    <name evidence="2" type="ORF">LJ657_46765</name>
</gene>
<feature type="compositionally biased region" description="Low complexity" evidence="1">
    <location>
        <begin position="112"/>
        <end position="125"/>
    </location>
</feature>
<comment type="caution">
    <text evidence="2">The sequence shown here is derived from an EMBL/GenBank/DDBJ whole genome shotgun (WGS) entry which is preliminary data.</text>
</comment>
<name>A0A9Q3W0G2_9ACTN</name>
<dbReference type="RefSeq" id="WP_232655827.1">
    <property type="nucleotide sequence ID" value="NZ_JAJSBI010000050.1"/>
</dbReference>
<feature type="region of interest" description="Disordered" evidence="1">
    <location>
        <begin position="178"/>
        <end position="219"/>
    </location>
</feature>